<protein>
    <submittedName>
        <fullName evidence="2">Uncharacterized protein</fullName>
    </submittedName>
</protein>
<accession>A0A2I0LDW8</accession>
<feature type="compositionally biased region" description="Basic and acidic residues" evidence="1">
    <location>
        <begin position="166"/>
        <end position="189"/>
    </location>
</feature>
<dbReference type="AlphaFoldDB" id="A0A2I0LDW8"/>
<evidence type="ECO:0000313" key="3">
    <source>
        <dbReference type="Proteomes" id="UP000233551"/>
    </source>
</evidence>
<name>A0A2I0LDW8_PUNGR</name>
<gene>
    <name evidence="2" type="ORF">CRG98_000736</name>
</gene>
<organism evidence="2 3">
    <name type="scientific">Punica granatum</name>
    <name type="common">Pomegranate</name>
    <dbReference type="NCBI Taxonomy" id="22663"/>
    <lineage>
        <taxon>Eukaryota</taxon>
        <taxon>Viridiplantae</taxon>
        <taxon>Streptophyta</taxon>
        <taxon>Embryophyta</taxon>
        <taxon>Tracheophyta</taxon>
        <taxon>Spermatophyta</taxon>
        <taxon>Magnoliopsida</taxon>
        <taxon>eudicotyledons</taxon>
        <taxon>Gunneridae</taxon>
        <taxon>Pentapetalae</taxon>
        <taxon>rosids</taxon>
        <taxon>malvids</taxon>
        <taxon>Myrtales</taxon>
        <taxon>Lythraceae</taxon>
        <taxon>Punica</taxon>
    </lineage>
</organism>
<dbReference type="Proteomes" id="UP000233551">
    <property type="component" value="Unassembled WGS sequence"/>
</dbReference>
<keyword evidence="3" id="KW-1185">Reference proteome</keyword>
<evidence type="ECO:0000256" key="1">
    <source>
        <dbReference type="SAM" id="MobiDB-lite"/>
    </source>
</evidence>
<reference evidence="2 3" key="1">
    <citation type="submission" date="2017-11" db="EMBL/GenBank/DDBJ databases">
        <title>De-novo sequencing of pomegranate (Punica granatum L.) genome.</title>
        <authorList>
            <person name="Akparov Z."/>
            <person name="Amiraslanov A."/>
            <person name="Hajiyeva S."/>
            <person name="Abbasov M."/>
            <person name="Kaur K."/>
            <person name="Hamwieh A."/>
            <person name="Solovyev V."/>
            <person name="Salamov A."/>
            <person name="Braich B."/>
            <person name="Kosarev P."/>
            <person name="Mahmoud A."/>
            <person name="Hajiyev E."/>
            <person name="Babayeva S."/>
            <person name="Izzatullayeva V."/>
            <person name="Mammadov A."/>
            <person name="Mammadov A."/>
            <person name="Sharifova S."/>
            <person name="Ojaghi J."/>
            <person name="Eynullazada K."/>
            <person name="Bayramov B."/>
            <person name="Abdulazimova A."/>
            <person name="Shahmuradov I."/>
        </authorList>
    </citation>
    <scope>NUCLEOTIDE SEQUENCE [LARGE SCALE GENOMIC DNA]</scope>
    <source>
        <strain evidence="3">cv. AG2017</strain>
        <tissue evidence="2">Leaf</tissue>
    </source>
</reference>
<comment type="caution">
    <text evidence="2">The sequence shown here is derived from an EMBL/GenBank/DDBJ whole genome shotgun (WGS) entry which is preliminary data.</text>
</comment>
<feature type="region of interest" description="Disordered" evidence="1">
    <location>
        <begin position="163"/>
        <end position="195"/>
    </location>
</feature>
<evidence type="ECO:0000313" key="2">
    <source>
        <dbReference type="EMBL" id="PKI78875.1"/>
    </source>
</evidence>
<proteinExistence type="predicted"/>
<sequence length="195" mass="21723">MQGQLRLPMFLQTSLRLCIPNAHPNFISSGHACASLCNAAWECPPSQGRVTDAREKESPPAILRLEGRGPASYPGLGVQDHVTRRNLGRTRTSRLEPPQIGPGLELNCTVSRKKSPKASGRPRNLTAPVARRWLWVPLVQPNPSRPLPLRFRAVPFVQSRLSHGYRPHDHGGGLIRKEERVMDPREPKRLTAPPL</sequence>
<dbReference type="EMBL" id="PGOL01000032">
    <property type="protein sequence ID" value="PKI78875.1"/>
    <property type="molecule type" value="Genomic_DNA"/>
</dbReference>